<feature type="compositionally biased region" description="Pro residues" evidence="1">
    <location>
        <begin position="85"/>
        <end position="103"/>
    </location>
</feature>
<accession>A0A812N2G3</accession>
<organism evidence="2 3">
    <name type="scientific">Symbiodinium natans</name>
    <dbReference type="NCBI Taxonomy" id="878477"/>
    <lineage>
        <taxon>Eukaryota</taxon>
        <taxon>Sar</taxon>
        <taxon>Alveolata</taxon>
        <taxon>Dinophyceae</taxon>
        <taxon>Suessiales</taxon>
        <taxon>Symbiodiniaceae</taxon>
        <taxon>Symbiodinium</taxon>
    </lineage>
</organism>
<keyword evidence="3" id="KW-1185">Reference proteome</keyword>
<dbReference type="AlphaFoldDB" id="A0A812N2G3"/>
<proteinExistence type="predicted"/>
<evidence type="ECO:0000313" key="3">
    <source>
        <dbReference type="Proteomes" id="UP000604046"/>
    </source>
</evidence>
<name>A0A812N2G3_9DINO</name>
<reference evidence="2" key="1">
    <citation type="submission" date="2021-02" db="EMBL/GenBank/DDBJ databases">
        <authorList>
            <person name="Dougan E. K."/>
            <person name="Rhodes N."/>
            <person name="Thang M."/>
            <person name="Chan C."/>
        </authorList>
    </citation>
    <scope>NUCLEOTIDE SEQUENCE</scope>
</reference>
<comment type="caution">
    <text evidence="2">The sequence shown here is derived from an EMBL/GenBank/DDBJ whole genome shotgun (WGS) entry which is preliminary data.</text>
</comment>
<dbReference type="EMBL" id="CAJNDS010001957">
    <property type="protein sequence ID" value="CAE7292462.1"/>
    <property type="molecule type" value="Genomic_DNA"/>
</dbReference>
<sequence length="111" mass="11610">MFLSVLGLAQPRAAYSDCFPAGSLHHQAGTLHFMQLGPKARERLLSAVPAQGPPAADAQSVQTALPSTTAQVGQPSATAQSARFQPPPRPPPRSASLQPPPSQCPQRPRLG</sequence>
<protein>
    <submittedName>
        <fullName evidence="2">Uncharacterized protein</fullName>
    </submittedName>
</protein>
<feature type="compositionally biased region" description="Polar residues" evidence="1">
    <location>
        <begin position="59"/>
        <end position="78"/>
    </location>
</feature>
<evidence type="ECO:0000313" key="2">
    <source>
        <dbReference type="EMBL" id="CAE7292462.1"/>
    </source>
</evidence>
<evidence type="ECO:0000256" key="1">
    <source>
        <dbReference type="SAM" id="MobiDB-lite"/>
    </source>
</evidence>
<feature type="region of interest" description="Disordered" evidence="1">
    <location>
        <begin position="44"/>
        <end position="111"/>
    </location>
</feature>
<gene>
    <name evidence="2" type="ORF">SNAT2548_LOCUS15418</name>
</gene>
<dbReference type="Proteomes" id="UP000604046">
    <property type="component" value="Unassembled WGS sequence"/>
</dbReference>